<dbReference type="Gene3D" id="3.90.1310.10">
    <property type="entry name" value="Penicillin-binding protein 2a (Domain 2)"/>
    <property type="match status" value="1"/>
</dbReference>
<comment type="similarity">
    <text evidence="2">Belongs to the transpeptidase family.</text>
</comment>
<sequence length="594" mass="62750">MSSRDRQSRRGRRSKPEASYDEASRARYRVRASRPGGSGSGGSDHGLSVTRAVFLALSGIVAIRLADLQLLKHGEYSSAAEAQRTNKVTLHARRGTIYDRNGNALAMSVECQTIYANPKAVSDPSGVSELLVRSLGGEKSDYMELLTQDTTFVYLARQVDQEVADELSAQLKARELTGVYFLSDTKRVYPYGTTAAQIIGYVGTEGTGLSGLELYYDDVLTGTDGEMIMESGLDGTPIAGGASQVTEAKDGTDLVISIDVDLQEVCEGAIVEAVETYSAESGSVMVSDPTTGEVLAACSTPLPDFSDLDDASSLNLKLVSSAFEPGSVFKVLTTSIGIEAGLFTEDTVYTVPAQVTVGSDQVTDVDGRDYTMDMSVRDMLVRSSNTAMAQLVQDVIGAQAFAEGVERYGIGQTTGIDFPGEVAGIVRTLDEYDAATAGSMAFGQGLAIPMVQIVRAFGAVANGGVPTTPHFLVYRGEEQVEWPAGEQVISQETVAQEIDMMRGVMTEGSGSTGQVEGYDFAGKTGTGEQASEGGGYREGSYVSSLCAFANADDPQLLLYVGLNNTPYLSSDSAGVTFREIAQRAVGILGVNPAS</sequence>
<accession>A0A9D2IPD3</accession>
<gene>
    <name evidence="7" type="ORF">IAA22_05390</name>
</gene>
<evidence type="ECO:0000259" key="5">
    <source>
        <dbReference type="Pfam" id="PF00905"/>
    </source>
</evidence>
<dbReference type="GO" id="GO:0008658">
    <property type="term" value="F:penicillin binding"/>
    <property type="evidence" value="ECO:0007669"/>
    <property type="project" value="InterPro"/>
</dbReference>
<evidence type="ECO:0000256" key="3">
    <source>
        <dbReference type="ARBA" id="ARBA00023136"/>
    </source>
</evidence>
<proteinExistence type="inferred from homology"/>
<reference evidence="7" key="1">
    <citation type="journal article" date="2021" name="PeerJ">
        <title>Extensive microbial diversity within the chicken gut microbiome revealed by metagenomics and culture.</title>
        <authorList>
            <person name="Gilroy R."/>
            <person name="Ravi A."/>
            <person name="Getino M."/>
            <person name="Pursley I."/>
            <person name="Horton D.L."/>
            <person name="Alikhan N.F."/>
            <person name="Baker D."/>
            <person name="Gharbi K."/>
            <person name="Hall N."/>
            <person name="Watson M."/>
            <person name="Adriaenssens E.M."/>
            <person name="Foster-Nyarko E."/>
            <person name="Jarju S."/>
            <person name="Secka A."/>
            <person name="Antonio M."/>
            <person name="Oren A."/>
            <person name="Chaudhuri R.R."/>
            <person name="La Ragione R."/>
            <person name="Hildebrand F."/>
            <person name="Pallen M.J."/>
        </authorList>
    </citation>
    <scope>NUCLEOTIDE SEQUENCE</scope>
    <source>
        <strain evidence="7">ChiHecolR3B27-1887</strain>
    </source>
</reference>
<reference evidence="7" key="2">
    <citation type="submission" date="2021-04" db="EMBL/GenBank/DDBJ databases">
        <authorList>
            <person name="Gilroy R."/>
        </authorList>
    </citation>
    <scope>NUCLEOTIDE SEQUENCE</scope>
    <source>
        <strain evidence="7">ChiHecolR3B27-1887</strain>
    </source>
</reference>
<dbReference type="InterPro" id="IPR001460">
    <property type="entry name" value="PCN-bd_Tpept"/>
</dbReference>
<evidence type="ECO:0000259" key="6">
    <source>
        <dbReference type="Pfam" id="PF03717"/>
    </source>
</evidence>
<evidence type="ECO:0000256" key="4">
    <source>
        <dbReference type="SAM" id="MobiDB-lite"/>
    </source>
</evidence>
<organism evidence="7 8">
    <name type="scientific">Candidatus Olsenella stercoravium</name>
    <dbReference type="NCBI Taxonomy" id="2838713"/>
    <lineage>
        <taxon>Bacteria</taxon>
        <taxon>Bacillati</taxon>
        <taxon>Actinomycetota</taxon>
        <taxon>Coriobacteriia</taxon>
        <taxon>Coriobacteriales</taxon>
        <taxon>Atopobiaceae</taxon>
        <taxon>Olsenella</taxon>
    </lineage>
</organism>
<evidence type="ECO:0000256" key="2">
    <source>
        <dbReference type="ARBA" id="ARBA00007171"/>
    </source>
</evidence>
<dbReference type="AlphaFoldDB" id="A0A9D2IPD3"/>
<dbReference type="SUPFAM" id="SSF56519">
    <property type="entry name" value="Penicillin binding protein dimerisation domain"/>
    <property type="match status" value="1"/>
</dbReference>
<dbReference type="PANTHER" id="PTHR30627:SF1">
    <property type="entry name" value="PEPTIDOGLYCAN D,D-TRANSPEPTIDASE FTSI"/>
    <property type="match status" value="1"/>
</dbReference>
<evidence type="ECO:0000313" key="8">
    <source>
        <dbReference type="Proteomes" id="UP000824029"/>
    </source>
</evidence>
<dbReference type="Proteomes" id="UP000824029">
    <property type="component" value="Unassembled WGS sequence"/>
</dbReference>
<name>A0A9D2IPD3_9ACTN</name>
<dbReference type="GO" id="GO:0005886">
    <property type="term" value="C:plasma membrane"/>
    <property type="evidence" value="ECO:0007669"/>
    <property type="project" value="TreeGrafter"/>
</dbReference>
<evidence type="ECO:0000256" key="1">
    <source>
        <dbReference type="ARBA" id="ARBA00004370"/>
    </source>
</evidence>
<dbReference type="Gene3D" id="3.30.450.330">
    <property type="match status" value="1"/>
</dbReference>
<protein>
    <submittedName>
        <fullName evidence="7">Penicillin-binding protein 2</fullName>
    </submittedName>
</protein>
<dbReference type="InterPro" id="IPR012338">
    <property type="entry name" value="Beta-lactam/transpept-like"/>
</dbReference>
<dbReference type="Gene3D" id="1.10.150.770">
    <property type="match status" value="1"/>
</dbReference>
<dbReference type="GO" id="GO:0071555">
    <property type="term" value="P:cell wall organization"/>
    <property type="evidence" value="ECO:0007669"/>
    <property type="project" value="TreeGrafter"/>
</dbReference>
<dbReference type="InterPro" id="IPR005311">
    <property type="entry name" value="PBP_dimer"/>
</dbReference>
<dbReference type="PANTHER" id="PTHR30627">
    <property type="entry name" value="PEPTIDOGLYCAN D,D-TRANSPEPTIDASE"/>
    <property type="match status" value="1"/>
</dbReference>
<feature type="compositionally biased region" description="Basic and acidic residues" evidence="4">
    <location>
        <begin position="1"/>
        <end position="25"/>
    </location>
</feature>
<dbReference type="Pfam" id="PF03717">
    <property type="entry name" value="PBP_dimer"/>
    <property type="match status" value="1"/>
</dbReference>
<feature type="region of interest" description="Disordered" evidence="4">
    <location>
        <begin position="1"/>
        <end position="44"/>
    </location>
</feature>
<comment type="subcellular location">
    <subcellularLocation>
        <location evidence="1">Membrane</location>
    </subcellularLocation>
</comment>
<dbReference type="Gene3D" id="3.40.710.10">
    <property type="entry name" value="DD-peptidase/beta-lactamase superfamily"/>
    <property type="match status" value="1"/>
</dbReference>
<feature type="domain" description="Penicillin-binding protein transpeptidase" evidence="5">
    <location>
        <begin position="282"/>
        <end position="581"/>
    </location>
</feature>
<dbReference type="SUPFAM" id="SSF56601">
    <property type="entry name" value="beta-lactamase/transpeptidase-like"/>
    <property type="match status" value="1"/>
</dbReference>
<dbReference type="Pfam" id="PF00905">
    <property type="entry name" value="Transpeptidase"/>
    <property type="match status" value="1"/>
</dbReference>
<comment type="caution">
    <text evidence="7">The sequence shown here is derived from an EMBL/GenBank/DDBJ whole genome shotgun (WGS) entry which is preliminary data.</text>
</comment>
<dbReference type="InterPro" id="IPR036138">
    <property type="entry name" value="PBP_dimer_sf"/>
</dbReference>
<keyword evidence="3" id="KW-0472">Membrane</keyword>
<dbReference type="EMBL" id="DXBZ01000100">
    <property type="protein sequence ID" value="HIZ18523.1"/>
    <property type="molecule type" value="Genomic_DNA"/>
</dbReference>
<dbReference type="InterPro" id="IPR050515">
    <property type="entry name" value="Beta-lactam/transpept"/>
</dbReference>
<evidence type="ECO:0000313" key="7">
    <source>
        <dbReference type="EMBL" id="HIZ18523.1"/>
    </source>
</evidence>
<feature type="domain" description="Penicillin-binding protein dimerisation" evidence="6">
    <location>
        <begin position="91"/>
        <end position="238"/>
    </location>
</feature>